<dbReference type="Gene3D" id="1.20.1280.50">
    <property type="match status" value="1"/>
</dbReference>
<sequence length="482" mass="55113">MTQGTFPDLPFEVIVIILLSLPAESLIRCMCVSKAWYALISSGKFIQKHLQVMASRGNQYISCGPRKVCSPGKSFNLLCAQNPNFALKKAIPYKFDSIYCVHVCSSSGLLCLSDVDNFGSLLYLWNPCIRKFKCISSSSIKINHSKRNISFLALGFGYLNKKNEYKIVRISNIEKDDLPDQYYDYGENDYEIIEIESDEDNNGVIEIESDDANSAIIEIEVDDVADDNNEAMEVDDDISDGEVEVANDNSTTEVEVYSLSTDSWKKIEIQSFPWFMCDNFSRAFVNNRVHWMIFCRQINKDESMILSFDLDREMFQQIRLPNYDHASIEYVESVVYKDTLGFVVIHPIERTEFCSLWVMKEYGAANSWSKLFNVEVSGTIYKPLTLTKNDQIMFKGEDNNVCLHNFQNLRIETLKLDSHDVDFLPLVDSLILVEAKENFLEQGRSFYEKADKVLPAKQMSIVRAETQDASTGNELDVKGKYI</sequence>
<dbReference type="Pfam" id="PF00646">
    <property type="entry name" value="F-box"/>
    <property type="match status" value="1"/>
</dbReference>
<dbReference type="SUPFAM" id="SSF81383">
    <property type="entry name" value="F-box domain"/>
    <property type="match status" value="1"/>
</dbReference>
<name>A0ABD2Z903_9GENT</name>
<dbReference type="InterPro" id="IPR006527">
    <property type="entry name" value="F-box-assoc_dom_typ1"/>
</dbReference>
<evidence type="ECO:0000259" key="2">
    <source>
        <dbReference type="PROSITE" id="PS50181"/>
    </source>
</evidence>
<dbReference type="SMART" id="SM00256">
    <property type="entry name" value="FBOX"/>
    <property type="match status" value="1"/>
</dbReference>
<dbReference type="EMBL" id="JBJUIK010000010">
    <property type="protein sequence ID" value="KAL3515939.1"/>
    <property type="molecule type" value="Genomic_DNA"/>
</dbReference>
<feature type="domain" description="F-box" evidence="2">
    <location>
        <begin position="3"/>
        <end position="49"/>
    </location>
</feature>
<dbReference type="InterPro" id="IPR017451">
    <property type="entry name" value="F-box-assoc_interact_dom"/>
</dbReference>
<dbReference type="CDD" id="cd22157">
    <property type="entry name" value="F-box_AtFBW1-like"/>
    <property type="match status" value="1"/>
</dbReference>
<dbReference type="InterPro" id="IPR001810">
    <property type="entry name" value="F-box_dom"/>
</dbReference>
<feature type="chain" id="PRO_5044782079" description="F-box domain-containing protein" evidence="1">
    <location>
        <begin position="26"/>
        <end position="482"/>
    </location>
</feature>
<protein>
    <recommendedName>
        <fullName evidence="2">F-box domain-containing protein</fullName>
    </recommendedName>
</protein>
<dbReference type="AlphaFoldDB" id="A0ABD2Z903"/>
<dbReference type="PANTHER" id="PTHR31672">
    <property type="entry name" value="BNACNNG10540D PROTEIN"/>
    <property type="match status" value="1"/>
</dbReference>
<dbReference type="Pfam" id="PF07734">
    <property type="entry name" value="FBA_1"/>
    <property type="match status" value="2"/>
</dbReference>
<organism evidence="3 4">
    <name type="scientific">Cinchona calisaya</name>
    <dbReference type="NCBI Taxonomy" id="153742"/>
    <lineage>
        <taxon>Eukaryota</taxon>
        <taxon>Viridiplantae</taxon>
        <taxon>Streptophyta</taxon>
        <taxon>Embryophyta</taxon>
        <taxon>Tracheophyta</taxon>
        <taxon>Spermatophyta</taxon>
        <taxon>Magnoliopsida</taxon>
        <taxon>eudicotyledons</taxon>
        <taxon>Gunneridae</taxon>
        <taxon>Pentapetalae</taxon>
        <taxon>asterids</taxon>
        <taxon>lamiids</taxon>
        <taxon>Gentianales</taxon>
        <taxon>Rubiaceae</taxon>
        <taxon>Cinchonoideae</taxon>
        <taxon>Cinchoneae</taxon>
        <taxon>Cinchona</taxon>
    </lineage>
</organism>
<reference evidence="3 4" key="1">
    <citation type="submission" date="2024-11" db="EMBL/GenBank/DDBJ databases">
        <title>A near-complete genome assembly of Cinchona calisaya.</title>
        <authorList>
            <person name="Lian D.C."/>
            <person name="Zhao X.W."/>
            <person name="Wei L."/>
        </authorList>
    </citation>
    <scope>NUCLEOTIDE SEQUENCE [LARGE SCALE GENOMIC DNA]</scope>
    <source>
        <tissue evidence="3">Nenye</tissue>
    </source>
</reference>
<comment type="caution">
    <text evidence="3">The sequence shown here is derived from an EMBL/GenBank/DDBJ whole genome shotgun (WGS) entry which is preliminary data.</text>
</comment>
<keyword evidence="4" id="KW-1185">Reference proteome</keyword>
<dbReference type="NCBIfam" id="TIGR01640">
    <property type="entry name" value="F_box_assoc_1"/>
    <property type="match status" value="1"/>
</dbReference>
<dbReference type="Proteomes" id="UP001630127">
    <property type="component" value="Unassembled WGS sequence"/>
</dbReference>
<accession>A0ABD2Z903</accession>
<dbReference type="InterPro" id="IPR050796">
    <property type="entry name" value="SCF_F-box_component"/>
</dbReference>
<dbReference type="InterPro" id="IPR036047">
    <property type="entry name" value="F-box-like_dom_sf"/>
</dbReference>
<feature type="signal peptide" evidence="1">
    <location>
        <begin position="1"/>
        <end position="25"/>
    </location>
</feature>
<evidence type="ECO:0000313" key="4">
    <source>
        <dbReference type="Proteomes" id="UP001630127"/>
    </source>
</evidence>
<proteinExistence type="predicted"/>
<gene>
    <name evidence="3" type="ORF">ACH5RR_022841</name>
</gene>
<evidence type="ECO:0000313" key="3">
    <source>
        <dbReference type="EMBL" id="KAL3515939.1"/>
    </source>
</evidence>
<dbReference type="PANTHER" id="PTHR31672:SF13">
    <property type="entry name" value="F-BOX PROTEIN CPR30-LIKE"/>
    <property type="match status" value="1"/>
</dbReference>
<evidence type="ECO:0000256" key="1">
    <source>
        <dbReference type="SAM" id="SignalP"/>
    </source>
</evidence>
<dbReference type="PROSITE" id="PS50181">
    <property type="entry name" value="FBOX"/>
    <property type="match status" value="1"/>
</dbReference>
<keyword evidence="1" id="KW-0732">Signal</keyword>